<evidence type="ECO:0000313" key="2">
    <source>
        <dbReference type="Proteomes" id="UP000297851"/>
    </source>
</evidence>
<dbReference type="RefSeq" id="WP_104099195.1">
    <property type="nucleotide sequence ID" value="NZ_SOGO01000002.1"/>
</dbReference>
<gene>
    <name evidence="1" type="ORF">E3T25_00070</name>
</gene>
<proteinExistence type="predicted"/>
<evidence type="ECO:0000313" key="1">
    <source>
        <dbReference type="EMBL" id="TFD07340.1"/>
    </source>
</evidence>
<sequence length="81" mass="7738">MTAIWVSVCLVAAVAASGLGAACALTGLRMPGRALVAAPTMVVMTVSCADMVLPGMKLLGSLAWAGLLGGAPGRGGAAGPT</sequence>
<reference evidence="1 2" key="1">
    <citation type="submission" date="2019-03" db="EMBL/GenBank/DDBJ databases">
        <title>Genomics of glacier-inhabiting Cryobacterium strains.</title>
        <authorList>
            <person name="Liu Q."/>
            <person name="Xin Y.-H."/>
        </authorList>
    </citation>
    <scope>NUCLEOTIDE SEQUENCE [LARGE SCALE GENOMIC DNA]</scope>
    <source>
        <strain evidence="1 2">TMT2-16</strain>
    </source>
</reference>
<organism evidence="1 2">
    <name type="scientific">Cryobacterium sandaracinum</name>
    <dbReference type="NCBI Taxonomy" id="1259247"/>
    <lineage>
        <taxon>Bacteria</taxon>
        <taxon>Bacillati</taxon>
        <taxon>Actinomycetota</taxon>
        <taxon>Actinomycetes</taxon>
        <taxon>Micrococcales</taxon>
        <taxon>Microbacteriaceae</taxon>
        <taxon>Cryobacterium</taxon>
    </lineage>
</organism>
<accession>A0ABY2JNE8</accession>
<dbReference type="EMBL" id="SOGO01000002">
    <property type="protein sequence ID" value="TFD07340.1"/>
    <property type="molecule type" value="Genomic_DNA"/>
</dbReference>
<dbReference type="Proteomes" id="UP000297851">
    <property type="component" value="Unassembled WGS sequence"/>
</dbReference>
<keyword evidence="2" id="KW-1185">Reference proteome</keyword>
<protein>
    <submittedName>
        <fullName evidence="1">Uncharacterized protein</fullName>
    </submittedName>
</protein>
<name>A0ABY2JNE8_9MICO</name>
<comment type="caution">
    <text evidence="1">The sequence shown here is derived from an EMBL/GenBank/DDBJ whole genome shotgun (WGS) entry which is preliminary data.</text>
</comment>